<feature type="domain" description="PurM-like N-terminal" evidence="16">
    <location>
        <begin position="55"/>
        <end position="160"/>
    </location>
</feature>
<protein>
    <recommendedName>
        <fullName evidence="5 15">Phosphoribosylformylglycinamidine cyclo-ligase</fullName>
        <ecNumber evidence="4 15">6.3.3.1</ecNumber>
    </recommendedName>
    <alternativeName>
        <fullName evidence="12 15">AIR synthase</fullName>
    </alternativeName>
    <alternativeName>
        <fullName evidence="13 15">AIRS</fullName>
    </alternativeName>
    <alternativeName>
        <fullName evidence="11 15">Phosphoribosyl-aminoimidazole synthetase</fullName>
    </alternativeName>
</protein>
<dbReference type="PANTHER" id="PTHR10520">
    <property type="entry name" value="TRIFUNCTIONAL PURINE BIOSYNTHETIC PROTEIN ADENOSINE-3-RELATED"/>
    <property type="match status" value="1"/>
</dbReference>
<dbReference type="InterPro" id="IPR036921">
    <property type="entry name" value="PurM-like_N_sf"/>
</dbReference>
<dbReference type="Pfam" id="PF00586">
    <property type="entry name" value="AIRS"/>
    <property type="match status" value="1"/>
</dbReference>
<dbReference type="GO" id="GO:0046084">
    <property type="term" value="P:adenine biosynthetic process"/>
    <property type="evidence" value="ECO:0007669"/>
    <property type="project" value="TreeGrafter"/>
</dbReference>
<dbReference type="Gene3D" id="3.30.1330.10">
    <property type="entry name" value="PurM-like, N-terminal domain"/>
    <property type="match status" value="1"/>
</dbReference>
<dbReference type="CDD" id="cd02196">
    <property type="entry name" value="PurM"/>
    <property type="match status" value="1"/>
</dbReference>
<comment type="caution">
    <text evidence="18">The sequence shown here is derived from an EMBL/GenBank/DDBJ whole genome shotgun (WGS) entry which is preliminary data.</text>
</comment>
<evidence type="ECO:0000259" key="17">
    <source>
        <dbReference type="Pfam" id="PF02769"/>
    </source>
</evidence>
<proteinExistence type="inferred from homology"/>
<dbReference type="EC" id="6.3.3.1" evidence="4 15"/>
<evidence type="ECO:0000256" key="6">
    <source>
        <dbReference type="ARBA" id="ARBA00022490"/>
    </source>
</evidence>
<dbReference type="NCBIfam" id="TIGR00878">
    <property type="entry name" value="purM"/>
    <property type="match status" value="1"/>
</dbReference>
<comment type="catalytic activity">
    <reaction evidence="14 15">
        <text>2-formamido-N(1)-(5-O-phospho-beta-D-ribosyl)acetamidine + ATP = 5-amino-1-(5-phospho-beta-D-ribosyl)imidazole + ADP + phosphate + H(+)</text>
        <dbReference type="Rhea" id="RHEA:23032"/>
        <dbReference type="ChEBI" id="CHEBI:15378"/>
        <dbReference type="ChEBI" id="CHEBI:30616"/>
        <dbReference type="ChEBI" id="CHEBI:43474"/>
        <dbReference type="ChEBI" id="CHEBI:137981"/>
        <dbReference type="ChEBI" id="CHEBI:147287"/>
        <dbReference type="ChEBI" id="CHEBI:456216"/>
        <dbReference type="EC" id="6.3.3.1"/>
    </reaction>
</comment>
<dbReference type="AlphaFoldDB" id="A0A1W9S0Q5"/>
<evidence type="ECO:0000256" key="15">
    <source>
        <dbReference type="HAMAP-Rule" id="MF_00741"/>
    </source>
</evidence>
<evidence type="ECO:0000256" key="13">
    <source>
        <dbReference type="ARBA" id="ARBA00033093"/>
    </source>
</evidence>
<dbReference type="GO" id="GO:0005524">
    <property type="term" value="F:ATP binding"/>
    <property type="evidence" value="ECO:0007669"/>
    <property type="project" value="UniProtKB-KW"/>
</dbReference>
<dbReference type="Pfam" id="PF02769">
    <property type="entry name" value="AIRS_C"/>
    <property type="match status" value="1"/>
</dbReference>
<dbReference type="Gene3D" id="3.90.650.10">
    <property type="entry name" value="PurM-like C-terminal domain"/>
    <property type="match status" value="1"/>
</dbReference>
<evidence type="ECO:0000256" key="2">
    <source>
        <dbReference type="ARBA" id="ARBA00004686"/>
    </source>
</evidence>
<comment type="pathway">
    <text evidence="2 15">Purine metabolism; IMP biosynthesis via de novo pathway; 5-amino-1-(5-phospho-D-ribosyl)imidazole from N(2)-formyl-N(1)-(5-phospho-D-ribosyl)glycinamide: step 2/2.</text>
</comment>
<dbReference type="SUPFAM" id="SSF55326">
    <property type="entry name" value="PurM N-terminal domain-like"/>
    <property type="match status" value="1"/>
</dbReference>
<evidence type="ECO:0000256" key="12">
    <source>
        <dbReference type="ARBA" id="ARBA00032931"/>
    </source>
</evidence>
<keyword evidence="9 15" id="KW-0658">Purine biosynthesis</keyword>
<evidence type="ECO:0000256" key="1">
    <source>
        <dbReference type="ARBA" id="ARBA00004496"/>
    </source>
</evidence>
<comment type="subcellular location">
    <subcellularLocation>
        <location evidence="1 15">Cytoplasm</location>
    </subcellularLocation>
</comment>
<evidence type="ECO:0000256" key="14">
    <source>
        <dbReference type="ARBA" id="ARBA00049057"/>
    </source>
</evidence>
<gene>
    <name evidence="15" type="primary">purM</name>
    <name evidence="18" type="ORF">B6D57_03460</name>
</gene>
<evidence type="ECO:0000313" key="19">
    <source>
        <dbReference type="Proteomes" id="UP000192611"/>
    </source>
</evidence>
<evidence type="ECO:0000259" key="16">
    <source>
        <dbReference type="Pfam" id="PF00586"/>
    </source>
</evidence>
<dbReference type="InterPro" id="IPR004733">
    <property type="entry name" value="PurM_cligase"/>
</dbReference>
<dbReference type="FunFam" id="3.90.650.10:FF:000011">
    <property type="entry name" value="Phosphoribosylformylglycinamidine cyclo-ligase"/>
    <property type="match status" value="1"/>
</dbReference>
<keyword evidence="7 15" id="KW-0436">Ligase</keyword>
<dbReference type="UniPathway" id="UPA00074">
    <property type="reaction ID" value="UER00129"/>
</dbReference>
<dbReference type="InterPro" id="IPR016188">
    <property type="entry name" value="PurM-like_N"/>
</dbReference>
<evidence type="ECO:0000256" key="8">
    <source>
        <dbReference type="ARBA" id="ARBA00022741"/>
    </source>
</evidence>
<feature type="domain" description="PurM-like C-terminal" evidence="17">
    <location>
        <begin position="173"/>
        <end position="331"/>
    </location>
</feature>
<comment type="similarity">
    <text evidence="3 15">Belongs to the AIR synthase family.</text>
</comment>
<accession>A0A1W9S0Q5</accession>
<evidence type="ECO:0000256" key="7">
    <source>
        <dbReference type="ARBA" id="ARBA00022598"/>
    </source>
</evidence>
<evidence type="ECO:0000256" key="3">
    <source>
        <dbReference type="ARBA" id="ARBA00010280"/>
    </source>
</evidence>
<evidence type="ECO:0000256" key="10">
    <source>
        <dbReference type="ARBA" id="ARBA00022840"/>
    </source>
</evidence>
<evidence type="ECO:0000256" key="9">
    <source>
        <dbReference type="ARBA" id="ARBA00022755"/>
    </source>
</evidence>
<keyword evidence="8 15" id="KW-0547">Nucleotide-binding</keyword>
<evidence type="ECO:0000313" key="18">
    <source>
        <dbReference type="EMBL" id="OQX90374.1"/>
    </source>
</evidence>
<keyword evidence="6 15" id="KW-0963">Cytoplasm</keyword>
<evidence type="ECO:0000256" key="4">
    <source>
        <dbReference type="ARBA" id="ARBA00013047"/>
    </source>
</evidence>
<dbReference type="InterPro" id="IPR010918">
    <property type="entry name" value="PurM-like_C_dom"/>
</dbReference>
<dbReference type="SUPFAM" id="SSF56042">
    <property type="entry name" value="PurM C-terminal domain-like"/>
    <property type="match status" value="1"/>
</dbReference>
<sequence length="334" mass="36233">MGIDYKGSGVDQDRADRLISGLLANINSTLKPWVMSGVGGFSALFKVPSSYRKPVLAVTTDGVGTKVKLAVEYGYNFNVGVDLVAMNVNDLLCVGADPLVFLDYIATESLNEKVYREIISGVVDGCKMAGCSLVGGETAQMPGMYQKGEYDLAGFAVGVVEEEEIITGEKIAPGNVVLGLTSSGLHSNGFSLIRRLLDDGLLEADKTLSDEKTFIECVIEPTIIYVDALREVKKSGVDVKGVVNITGGGFYGNIPRVLPEGVSVRIYRDRWRVPEVFLEIQRAGDVSDREMFYTFNMGIGMVIIIDGRRTIDIEGVDFYIIGEVVEGDKKVEIV</sequence>
<name>A0A1W9S0Q5_9BACT</name>
<organism evidence="18 19">
    <name type="scientific">Candidatus Coatesbacteria bacterium 4484_99</name>
    <dbReference type="NCBI Taxonomy" id="1970774"/>
    <lineage>
        <taxon>Bacteria</taxon>
        <taxon>Candidatus Coatesiibacteriota</taxon>
    </lineage>
</organism>
<dbReference type="PANTHER" id="PTHR10520:SF12">
    <property type="entry name" value="TRIFUNCTIONAL PURINE BIOSYNTHETIC PROTEIN ADENOSINE-3"/>
    <property type="match status" value="1"/>
</dbReference>
<dbReference type="GO" id="GO:0004641">
    <property type="term" value="F:phosphoribosylformylglycinamidine cyclo-ligase activity"/>
    <property type="evidence" value="ECO:0007669"/>
    <property type="project" value="UniProtKB-UniRule"/>
</dbReference>
<dbReference type="GO" id="GO:0004637">
    <property type="term" value="F:phosphoribosylamine-glycine ligase activity"/>
    <property type="evidence" value="ECO:0007669"/>
    <property type="project" value="TreeGrafter"/>
</dbReference>
<dbReference type="FunFam" id="3.30.1330.10:FF:000001">
    <property type="entry name" value="Phosphoribosylformylglycinamidine cyclo-ligase"/>
    <property type="match status" value="1"/>
</dbReference>
<dbReference type="HAMAP" id="MF_00741">
    <property type="entry name" value="AIRS"/>
    <property type="match status" value="1"/>
</dbReference>
<dbReference type="EMBL" id="NATQ01000062">
    <property type="protein sequence ID" value="OQX90374.1"/>
    <property type="molecule type" value="Genomic_DNA"/>
</dbReference>
<dbReference type="Proteomes" id="UP000192611">
    <property type="component" value="Unassembled WGS sequence"/>
</dbReference>
<dbReference type="InterPro" id="IPR036676">
    <property type="entry name" value="PurM-like_C_sf"/>
</dbReference>
<keyword evidence="10 15" id="KW-0067">ATP-binding</keyword>
<evidence type="ECO:0000256" key="11">
    <source>
        <dbReference type="ARBA" id="ARBA00031908"/>
    </source>
</evidence>
<dbReference type="GO" id="GO:0005829">
    <property type="term" value="C:cytosol"/>
    <property type="evidence" value="ECO:0007669"/>
    <property type="project" value="TreeGrafter"/>
</dbReference>
<dbReference type="GO" id="GO:0006189">
    <property type="term" value="P:'de novo' IMP biosynthetic process"/>
    <property type="evidence" value="ECO:0007669"/>
    <property type="project" value="UniProtKB-UniRule"/>
</dbReference>
<evidence type="ECO:0000256" key="5">
    <source>
        <dbReference type="ARBA" id="ARBA00020367"/>
    </source>
</evidence>
<reference evidence="19" key="1">
    <citation type="submission" date="2017-03" db="EMBL/GenBank/DDBJ databases">
        <title>Novel pathways for hydrocarbon cycling and metabolic interdependencies in hydrothermal sediment communities.</title>
        <authorList>
            <person name="Dombrowski N."/>
            <person name="Seitz K."/>
            <person name="Teske A."/>
            <person name="Baker B."/>
        </authorList>
    </citation>
    <scope>NUCLEOTIDE SEQUENCE [LARGE SCALE GENOMIC DNA]</scope>
</reference>